<evidence type="ECO:0000313" key="2">
    <source>
        <dbReference type="Proteomes" id="UP000006671"/>
    </source>
</evidence>
<dbReference type="Gene3D" id="3.80.10.10">
    <property type="entry name" value="Ribonuclease Inhibitor"/>
    <property type="match status" value="2"/>
</dbReference>
<sequence>MNCEMESLESLNLLGNKLLEVQVGENLPNISHLNISNNFNLSDTSFLKSFPKLTNLEANRNLGFENLNETLNSMTCLKSLSITQCLKWRGSLGQPILKNLEFLDITDCGFSIKVMFNNGIDTFSNITRLNMDNYLCITDCEFIGNGLALRNLKHLSINRCKSWWDFEKMLLGPNMSNLETLSLESCHIGIQGCKLIAQSSTLTRLTKLNLSNNLIKDEGCAILCQSSNLQHLISLDISWNELTTCSHLANNQYFVNLIELKFENRVSGDNDPMNDKHLLETSPHLSKLKNYKQ</sequence>
<dbReference type="VEuPathDB" id="AmoebaDB:NAEGRDRAFT_75945"/>
<dbReference type="SMART" id="SM00368">
    <property type="entry name" value="LRR_RI"/>
    <property type="match status" value="2"/>
</dbReference>
<accession>D2W3H4</accession>
<dbReference type="EMBL" id="GG738931">
    <property type="protein sequence ID" value="EFC36385.1"/>
    <property type="molecule type" value="Genomic_DNA"/>
</dbReference>
<dbReference type="OrthoDB" id="120976at2759"/>
<dbReference type="GeneID" id="8862485"/>
<gene>
    <name evidence="1" type="ORF">NAEGRDRAFT_75945</name>
</gene>
<dbReference type="SMART" id="SM00367">
    <property type="entry name" value="LRR_CC"/>
    <property type="match status" value="3"/>
</dbReference>
<dbReference type="InterPro" id="IPR051341">
    <property type="entry name" value="Zyg-11_UBL_adapter"/>
</dbReference>
<dbReference type="KEGG" id="ngr:NAEGRDRAFT_75945"/>
<dbReference type="PANTHER" id="PTHR12904:SF32">
    <property type="entry name" value="FI05230P"/>
    <property type="match status" value="1"/>
</dbReference>
<protein>
    <submittedName>
        <fullName evidence="1">Predicted protein</fullName>
    </submittedName>
</protein>
<organism evidence="2">
    <name type="scientific">Naegleria gruberi</name>
    <name type="common">Amoeba</name>
    <dbReference type="NCBI Taxonomy" id="5762"/>
    <lineage>
        <taxon>Eukaryota</taxon>
        <taxon>Discoba</taxon>
        <taxon>Heterolobosea</taxon>
        <taxon>Tetramitia</taxon>
        <taxon>Eutetramitia</taxon>
        <taxon>Vahlkampfiidae</taxon>
        <taxon>Naegleria</taxon>
    </lineage>
</organism>
<evidence type="ECO:0000313" key="1">
    <source>
        <dbReference type="EMBL" id="EFC36385.1"/>
    </source>
</evidence>
<dbReference type="AlphaFoldDB" id="D2W3H4"/>
<keyword evidence="2" id="KW-1185">Reference proteome</keyword>
<dbReference type="RefSeq" id="XP_002669129.1">
    <property type="nucleotide sequence ID" value="XM_002669083.1"/>
</dbReference>
<dbReference type="InterPro" id="IPR006553">
    <property type="entry name" value="Leu-rich_rpt_Cys-con_subtyp"/>
</dbReference>
<proteinExistence type="predicted"/>
<dbReference type="InParanoid" id="D2W3H4"/>
<name>D2W3H4_NAEGR</name>
<dbReference type="InterPro" id="IPR032675">
    <property type="entry name" value="LRR_dom_sf"/>
</dbReference>
<reference evidence="1 2" key="1">
    <citation type="journal article" date="2010" name="Cell">
        <title>The genome of Naegleria gruberi illuminates early eukaryotic versatility.</title>
        <authorList>
            <person name="Fritz-Laylin L.K."/>
            <person name="Prochnik S.E."/>
            <person name="Ginger M.L."/>
            <person name="Dacks J.B."/>
            <person name="Carpenter M.L."/>
            <person name="Field M.C."/>
            <person name="Kuo A."/>
            <person name="Paredez A."/>
            <person name="Chapman J."/>
            <person name="Pham J."/>
            <person name="Shu S."/>
            <person name="Neupane R."/>
            <person name="Cipriano M."/>
            <person name="Mancuso J."/>
            <person name="Tu H."/>
            <person name="Salamov A."/>
            <person name="Lindquist E."/>
            <person name="Shapiro H."/>
            <person name="Lucas S."/>
            <person name="Grigoriev I.V."/>
            <person name="Cande W.Z."/>
            <person name="Fulton C."/>
            <person name="Rokhsar D.S."/>
            <person name="Dawson S.C."/>
        </authorList>
    </citation>
    <scope>NUCLEOTIDE SEQUENCE [LARGE SCALE GENOMIC DNA]</scope>
    <source>
        <strain evidence="1 2">NEG-M</strain>
    </source>
</reference>
<dbReference type="SUPFAM" id="SSF52047">
    <property type="entry name" value="RNI-like"/>
    <property type="match status" value="1"/>
</dbReference>
<dbReference type="PANTHER" id="PTHR12904">
    <property type="match status" value="1"/>
</dbReference>
<dbReference type="Proteomes" id="UP000006671">
    <property type="component" value="Unassembled WGS sequence"/>
</dbReference>